<dbReference type="GO" id="GO:0004842">
    <property type="term" value="F:ubiquitin-protein transferase activity"/>
    <property type="evidence" value="ECO:0007669"/>
    <property type="project" value="InterPro"/>
</dbReference>
<dbReference type="Proteomes" id="UP001230051">
    <property type="component" value="Unassembled WGS sequence"/>
</dbReference>
<dbReference type="Gene3D" id="2.30.29.30">
    <property type="entry name" value="Pleckstrin-homology domain (PH domain)/Phosphotyrosine-binding domain (PTB)"/>
    <property type="match status" value="1"/>
</dbReference>
<dbReference type="EMBL" id="JAGXEW010000042">
    <property type="protein sequence ID" value="KAK1153327.1"/>
    <property type="molecule type" value="Genomic_DNA"/>
</dbReference>
<protein>
    <recommendedName>
        <fullName evidence="7">PID domain-containing protein</fullName>
    </recommendedName>
</protein>
<feature type="region of interest" description="Disordered" evidence="2">
    <location>
        <begin position="156"/>
        <end position="237"/>
    </location>
</feature>
<dbReference type="InterPro" id="IPR011993">
    <property type="entry name" value="PH-like_dom_sf"/>
</dbReference>
<feature type="compositionally biased region" description="Gly residues" evidence="2">
    <location>
        <begin position="219"/>
        <end position="237"/>
    </location>
</feature>
<evidence type="ECO:0008006" key="7">
    <source>
        <dbReference type="Google" id="ProtNLM"/>
    </source>
</evidence>
<evidence type="ECO:0000259" key="4">
    <source>
        <dbReference type="PROSITE" id="PS50237"/>
    </source>
</evidence>
<sequence length="237" mass="25959">MAHLMRTLRDSPAALRRRFTRDRTESLSHGDPLFKVHYLGTEKIYSLQAEQAEEAIGRLLQGAPAGKLPKDHALVVRPRYVEVKEISTGRQLTKTYLRDIACCAAGATRPDVFLYICRSHGGQQLQCRVFWCSKEKRVRQLTGCLAQSFQRALSDWQESSANEGEESQGTEGAGLPGGTPPAEGRASTLPANLDRVRSLEKEGSQLQESFESEGEEGVDWGGVSRGSGGRSELPGGD</sequence>
<comment type="caution">
    <text evidence="5">The sequence shown here is derived from an EMBL/GenBank/DDBJ whole genome shotgun (WGS) entry which is preliminary data.</text>
</comment>
<dbReference type="AlphaFoldDB" id="A0AAD8CKS0"/>
<feature type="compositionally biased region" description="Basic and acidic residues" evidence="2">
    <location>
        <begin position="194"/>
        <end position="203"/>
    </location>
</feature>
<feature type="domain" description="HECT" evidence="4">
    <location>
        <begin position="195"/>
        <end position="225"/>
    </location>
</feature>
<dbReference type="PROSITE" id="PS50237">
    <property type="entry name" value="HECT"/>
    <property type="match status" value="1"/>
</dbReference>
<dbReference type="PANTHER" id="PTHR11232">
    <property type="entry name" value="PHOSPHOTYROSINE INTERACTION DOMAIN-CONTAINING FAMILY MEMBER"/>
    <property type="match status" value="1"/>
</dbReference>
<evidence type="ECO:0000313" key="6">
    <source>
        <dbReference type="Proteomes" id="UP001230051"/>
    </source>
</evidence>
<feature type="domain" description="PID" evidence="3">
    <location>
        <begin position="34"/>
        <end position="166"/>
    </location>
</feature>
<dbReference type="Pfam" id="PF14719">
    <property type="entry name" value="PID_2"/>
    <property type="match status" value="1"/>
</dbReference>
<dbReference type="InterPro" id="IPR006020">
    <property type="entry name" value="PTB/PI_dom"/>
</dbReference>
<dbReference type="GO" id="GO:0005769">
    <property type="term" value="C:early endosome"/>
    <property type="evidence" value="ECO:0007669"/>
    <property type="project" value="TreeGrafter"/>
</dbReference>
<evidence type="ECO:0000256" key="2">
    <source>
        <dbReference type="SAM" id="MobiDB-lite"/>
    </source>
</evidence>
<keyword evidence="6" id="KW-1185">Reference proteome</keyword>
<name>A0AAD8CKS0_ACIOX</name>
<dbReference type="CDD" id="cd00934">
    <property type="entry name" value="PTB"/>
    <property type="match status" value="1"/>
</dbReference>
<evidence type="ECO:0000313" key="5">
    <source>
        <dbReference type="EMBL" id="KAK1153327.1"/>
    </source>
</evidence>
<accession>A0AAD8CKS0</accession>
<keyword evidence="1" id="KW-0833">Ubl conjugation pathway</keyword>
<reference evidence="5" key="1">
    <citation type="submission" date="2022-02" db="EMBL/GenBank/DDBJ databases">
        <title>Atlantic sturgeon de novo genome assembly.</title>
        <authorList>
            <person name="Stock M."/>
            <person name="Klopp C."/>
            <person name="Guiguen Y."/>
            <person name="Cabau C."/>
            <person name="Parinello H."/>
            <person name="Santidrian Yebra-Pimentel E."/>
            <person name="Kuhl H."/>
            <person name="Dirks R.P."/>
            <person name="Guessner J."/>
            <person name="Wuertz S."/>
            <person name="Du K."/>
            <person name="Schartl M."/>
        </authorList>
    </citation>
    <scope>NUCLEOTIDE SEQUENCE</scope>
    <source>
        <strain evidence="5">STURGEONOMICS-FGT-2020</strain>
        <tissue evidence="5">Whole blood</tissue>
    </source>
</reference>
<dbReference type="InterPro" id="IPR000569">
    <property type="entry name" value="HECT_dom"/>
</dbReference>
<evidence type="ECO:0000256" key="1">
    <source>
        <dbReference type="PROSITE-ProRule" id="PRU00104"/>
    </source>
</evidence>
<dbReference type="InterPro" id="IPR051133">
    <property type="entry name" value="Adapter_Engulfment-Domain"/>
</dbReference>
<dbReference type="PANTHER" id="PTHR11232:SF65">
    <property type="entry name" value="SI:DKEY-19B23.8"/>
    <property type="match status" value="1"/>
</dbReference>
<comment type="caution">
    <text evidence="1">Lacks conserved residue(s) required for the propagation of feature annotation.</text>
</comment>
<evidence type="ECO:0000259" key="3">
    <source>
        <dbReference type="PROSITE" id="PS01179"/>
    </source>
</evidence>
<gene>
    <name evidence="5" type="ORF">AOXY_G30249</name>
</gene>
<dbReference type="SMART" id="SM00462">
    <property type="entry name" value="PTB"/>
    <property type="match status" value="1"/>
</dbReference>
<dbReference type="SUPFAM" id="SSF50729">
    <property type="entry name" value="PH domain-like"/>
    <property type="match status" value="1"/>
</dbReference>
<organism evidence="5 6">
    <name type="scientific">Acipenser oxyrinchus oxyrinchus</name>
    <dbReference type="NCBI Taxonomy" id="40147"/>
    <lineage>
        <taxon>Eukaryota</taxon>
        <taxon>Metazoa</taxon>
        <taxon>Chordata</taxon>
        <taxon>Craniata</taxon>
        <taxon>Vertebrata</taxon>
        <taxon>Euteleostomi</taxon>
        <taxon>Actinopterygii</taxon>
        <taxon>Chondrostei</taxon>
        <taxon>Acipenseriformes</taxon>
        <taxon>Acipenseridae</taxon>
        <taxon>Acipenser</taxon>
    </lineage>
</organism>
<dbReference type="PROSITE" id="PS01179">
    <property type="entry name" value="PID"/>
    <property type="match status" value="1"/>
</dbReference>
<proteinExistence type="predicted"/>